<dbReference type="PANTHER" id="PTHR43077">
    <property type="entry name" value="TRANSPORT PERMEASE YVFS-RELATED"/>
    <property type="match status" value="1"/>
</dbReference>
<feature type="transmembrane region" description="Helical" evidence="5">
    <location>
        <begin position="214"/>
        <end position="235"/>
    </location>
</feature>
<gene>
    <name evidence="7" type="ordered locus">Marky_0855</name>
</gene>
<keyword evidence="3 5" id="KW-1133">Transmembrane helix</keyword>
<dbReference type="eggNOG" id="COG0842">
    <property type="taxonomic scope" value="Bacteria"/>
</dbReference>
<evidence type="ECO:0000259" key="6">
    <source>
        <dbReference type="Pfam" id="PF01061"/>
    </source>
</evidence>
<keyword evidence="2 5" id="KW-0812">Transmembrane</keyword>
<evidence type="ECO:0000256" key="1">
    <source>
        <dbReference type="ARBA" id="ARBA00004141"/>
    </source>
</evidence>
<dbReference type="InterPro" id="IPR013525">
    <property type="entry name" value="ABC2_TM"/>
</dbReference>
<name>F2NP13_MARHT</name>
<evidence type="ECO:0000256" key="3">
    <source>
        <dbReference type="ARBA" id="ARBA00022989"/>
    </source>
</evidence>
<dbReference type="GO" id="GO:0140359">
    <property type="term" value="F:ABC-type transporter activity"/>
    <property type="evidence" value="ECO:0007669"/>
    <property type="project" value="InterPro"/>
</dbReference>
<keyword evidence="4 5" id="KW-0472">Membrane</keyword>
<evidence type="ECO:0000256" key="5">
    <source>
        <dbReference type="SAM" id="Phobius"/>
    </source>
</evidence>
<dbReference type="HOGENOM" id="CLU_039483_5_2_0"/>
<reference evidence="7 8" key="1">
    <citation type="journal article" date="2012" name="Stand. Genomic Sci.">
        <title>Complete genome sequence of the aerobic, heterotroph Marinithermus hydrothermalis type strain (T1(T)) from a deep-sea hydrothermal vent chimney.</title>
        <authorList>
            <person name="Copeland A."/>
            <person name="Gu W."/>
            <person name="Yasawong M."/>
            <person name="Lapidus A."/>
            <person name="Lucas S."/>
            <person name="Deshpande S."/>
            <person name="Pagani I."/>
            <person name="Tapia R."/>
            <person name="Cheng J.F."/>
            <person name="Goodwin L.A."/>
            <person name="Pitluck S."/>
            <person name="Liolios K."/>
            <person name="Ivanova N."/>
            <person name="Mavromatis K."/>
            <person name="Mikhailova N."/>
            <person name="Pati A."/>
            <person name="Chen A."/>
            <person name="Palaniappan K."/>
            <person name="Land M."/>
            <person name="Pan C."/>
            <person name="Brambilla E.M."/>
            <person name="Rohde M."/>
            <person name="Tindall B.J."/>
            <person name="Sikorski J."/>
            <person name="Goker M."/>
            <person name="Detter J.C."/>
            <person name="Bristow J."/>
            <person name="Eisen J.A."/>
            <person name="Markowitz V."/>
            <person name="Hugenholtz P."/>
            <person name="Kyrpides N.C."/>
            <person name="Klenk H.P."/>
            <person name="Woyke T."/>
        </authorList>
    </citation>
    <scope>NUCLEOTIDE SEQUENCE [LARGE SCALE GENOMIC DNA]</scope>
    <source>
        <strain evidence="8">DSM 14884 / JCM 11576 / T1</strain>
    </source>
</reference>
<dbReference type="OrthoDB" id="9786643at2"/>
<dbReference type="RefSeq" id="WP_013703651.1">
    <property type="nucleotide sequence ID" value="NC_015387.1"/>
</dbReference>
<keyword evidence="8" id="KW-1185">Reference proteome</keyword>
<feature type="transmembrane region" description="Helical" evidence="5">
    <location>
        <begin position="49"/>
        <end position="73"/>
    </location>
</feature>
<dbReference type="KEGG" id="mhd:Marky_0855"/>
<dbReference type="EMBL" id="CP002630">
    <property type="protein sequence ID" value="AEB11601.1"/>
    <property type="molecule type" value="Genomic_DNA"/>
</dbReference>
<dbReference type="PANTHER" id="PTHR43077:SF11">
    <property type="entry name" value="TRANSPORT PERMEASE YVFS-RELATED"/>
    <property type="match status" value="1"/>
</dbReference>
<feature type="transmembrane region" description="Helical" evidence="5">
    <location>
        <begin position="128"/>
        <end position="152"/>
    </location>
</feature>
<organism evidence="7 8">
    <name type="scientific">Marinithermus hydrothermalis (strain DSM 14884 / JCM 11576 / T1)</name>
    <dbReference type="NCBI Taxonomy" id="869210"/>
    <lineage>
        <taxon>Bacteria</taxon>
        <taxon>Thermotogati</taxon>
        <taxon>Deinococcota</taxon>
        <taxon>Deinococci</taxon>
        <taxon>Thermales</taxon>
        <taxon>Thermaceae</taxon>
        <taxon>Marinithermus</taxon>
    </lineage>
</organism>
<proteinExistence type="predicted"/>
<evidence type="ECO:0000313" key="8">
    <source>
        <dbReference type="Proteomes" id="UP000007030"/>
    </source>
</evidence>
<evidence type="ECO:0000256" key="2">
    <source>
        <dbReference type="ARBA" id="ARBA00022692"/>
    </source>
</evidence>
<feature type="domain" description="ABC-2 type transporter transmembrane" evidence="6">
    <location>
        <begin position="4"/>
        <end position="193"/>
    </location>
</feature>
<comment type="subcellular location">
    <subcellularLocation>
        <location evidence="1">Membrane</location>
        <topology evidence="1">Multi-pass membrane protein</topology>
    </subcellularLocation>
</comment>
<feature type="transmembrane region" description="Helical" evidence="5">
    <location>
        <begin position="94"/>
        <end position="116"/>
    </location>
</feature>
<protein>
    <submittedName>
        <fullName evidence="7">ABC-2 type transporter</fullName>
    </submittedName>
</protein>
<accession>F2NP13</accession>
<feature type="transmembrane region" description="Helical" evidence="5">
    <location>
        <begin position="21"/>
        <end position="37"/>
    </location>
</feature>
<sequence length="244" mass="26659">MKLVWAHFKAEALELLRQPGYLIPTMLFPAMFFWFFAAPNADTAYSANFLTASFAAFAVFGVVFFQFGANIAQDRILPWSAYLRTLPLAPSVRVAARVLSALVFATATASIVVLVAHLTTPVAFPAGAWPRFVLGLLAGSVPMALLGVALGYWARPKAALPLANLVYLPLSFGGGFWIPPDFLPGFIAEISPYLPTRQWGEVLWPVVTGASWTLAPWLWLVGYTLVFGGLAVWGYRRDEGSRFA</sequence>
<evidence type="ECO:0000313" key="7">
    <source>
        <dbReference type="EMBL" id="AEB11601.1"/>
    </source>
</evidence>
<dbReference type="AlphaFoldDB" id="F2NP13"/>
<dbReference type="Proteomes" id="UP000007030">
    <property type="component" value="Chromosome"/>
</dbReference>
<dbReference type="Pfam" id="PF01061">
    <property type="entry name" value="ABC2_membrane"/>
    <property type="match status" value="1"/>
</dbReference>
<dbReference type="InterPro" id="IPR051328">
    <property type="entry name" value="T7SS_ABC-Transporter"/>
</dbReference>
<dbReference type="STRING" id="869210.Marky_0855"/>
<evidence type="ECO:0000256" key="4">
    <source>
        <dbReference type="ARBA" id="ARBA00023136"/>
    </source>
</evidence>
<dbReference type="GO" id="GO:0016020">
    <property type="term" value="C:membrane"/>
    <property type="evidence" value="ECO:0007669"/>
    <property type="project" value="UniProtKB-SubCell"/>
</dbReference>
<feature type="transmembrane region" description="Helical" evidence="5">
    <location>
        <begin position="159"/>
        <end position="178"/>
    </location>
</feature>